<evidence type="ECO:0000256" key="3">
    <source>
        <dbReference type="ARBA" id="ARBA00022741"/>
    </source>
</evidence>
<keyword evidence="9" id="KW-1185">Reference proteome</keyword>
<keyword evidence="3 6" id="KW-0547">Nucleotide-binding</keyword>
<dbReference type="Pfam" id="PF00069">
    <property type="entry name" value="Pkinase"/>
    <property type="match status" value="2"/>
</dbReference>
<dbReference type="Gene3D" id="3.30.200.20">
    <property type="entry name" value="Phosphorylase Kinase, domain 1"/>
    <property type="match status" value="1"/>
</dbReference>
<dbReference type="VEuPathDB" id="FungiDB:ASPCADRAFT_511900"/>
<dbReference type="PANTHER" id="PTHR45646:SF11">
    <property type="entry name" value="SERINE_THREONINE-PROTEIN KINASE DOA"/>
    <property type="match status" value="1"/>
</dbReference>
<dbReference type="Gene3D" id="1.10.510.10">
    <property type="entry name" value="Transferase(Phosphotransferase) domain 1"/>
    <property type="match status" value="1"/>
</dbReference>
<sequence length="402" mass="45660">MADMESLPDVAAEFGDYVCNEDQEADLDVVVEPWYSYVSERNPNLFYPICLGEVLHERYLIEHRLGFGGGSTVWMAHDLQTKKDVALKVMALGDMGNNEIRMQNEIIQNVQDTSHLVTYLSSFFLPSDNGHHRVLVFPLLGPCVDTILLHTMPIATRMSAARQLLEALENLHKAGVVHRDLNEANCMWGMVPLHSLSRIAKYEALGRPLKENIPHVKLSKQGERVQSMQVPEGLRTDDFYLGDFGLAKKLDDAVAQHGYPPMRYCSPERLHGKDPSFACDMWSYMVLFSEFYLRYVPFLDCYDGGVMITITGSLGPVPEQWKGLYIFSNGCDAWYDQSQIPDPKQSLASIIAYYRPDAHPVEQQHVLSIMSRVFTYCPEERLTATQLLHDPSFRALMDHYGC</sequence>
<evidence type="ECO:0000256" key="4">
    <source>
        <dbReference type="ARBA" id="ARBA00022777"/>
    </source>
</evidence>
<dbReference type="OrthoDB" id="5979581at2759"/>
<dbReference type="GO" id="GO:0043484">
    <property type="term" value="P:regulation of RNA splicing"/>
    <property type="evidence" value="ECO:0007669"/>
    <property type="project" value="TreeGrafter"/>
</dbReference>
<dbReference type="STRING" id="602072.A0A1R3S2Z7"/>
<organism evidence="8 9">
    <name type="scientific">Aspergillus carbonarius (strain ITEM 5010)</name>
    <dbReference type="NCBI Taxonomy" id="602072"/>
    <lineage>
        <taxon>Eukaryota</taxon>
        <taxon>Fungi</taxon>
        <taxon>Dikarya</taxon>
        <taxon>Ascomycota</taxon>
        <taxon>Pezizomycotina</taxon>
        <taxon>Eurotiomycetes</taxon>
        <taxon>Eurotiomycetidae</taxon>
        <taxon>Eurotiales</taxon>
        <taxon>Aspergillaceae</taxon>
        <taxon>Aspergillus</taxon>
        <taxon>Aspergillus subgen. Circumdati</taxon>
    </lineage>
</organism>
<keyword evidence="2" id="KW-0808">Transferase</keyword>
<evidence type="ECO:0000313" key="8">
    <source>
        <dbReference type="EMBL" id="OOG01083.1"/>
    </source>
</evidence>
<dbReference type="OMA" id="VFTYCPE"/>
<dbReference type="SMART" id="SM00220">
    <property type="entry name" value="S_TKc"/>
    <property type="match status" value="1"/>
</dbReference>
<keyword evidence="1" id="KW-0723">Serine/threonine-protein kinase</keyword>
<dbReference type="EMBL" id="KV907493">
    <property type="protein sequence ID" value="OOG01083.1"/>
    <property type="molecule type" value="Genomic_DNA"/>
</dbReference>
<dbReference type="GO" id="GO:0005524">
    <property type="term" value="F:ATP binding"/>
    <property type="evidence" value="ECO:0007669"/>
    <property type="project" value="UniProtKB-UniRule"/>
</dbReference>
<name>A0A1R3S2Z7_ASPC5</name>
<protein>
    <recommendedName>
        <fullName evidence="7">Protein kinase domain-containing protein</fullName>
    </recommendedName>
</protein>
<evidence type="ECO:0000256" key="6">
    <source>
        <dbReference type="PROSITE-ProRule" id="PRU10141"/>
    </source>
</evidence>
<dbReference type="GO" id="GO:0004674">
    <property type="term" value="F:protein serine/threonine kinase activity"/>
    <property type="evidence" value="ECO:0007669"/>
    <property type="project" value="UniProtKB-KW"/>
</dbReference>
<dbReference type="AlphaFoldDB" id="A0A1R3S2Z7"/>
<gene>
    <name evidence="8" type="ORF">ASPCADRAFT_511900</name>
</gene>
<evidence type="ECO:0000259" key="7">
    <source>
        <dbReference type="PROSITE" id="PS50011"/>
    </source>
</evidence>
<proteinExistence type="predicted"/>
<dbReference type="GO" id="GO:0005634">
    <property type="term" value="C:nucleus"/>
    <property type="evidence" value="ECO:0007669"/>
    <property type="project" value="TreeGrafter"/>
</dbReference>
<accession>A0A1R3S2Z7</accession>
<evidence type="ECO:0000256" key="5">
    <source>
        <dbReference type="ARBA" id="ARBA00022840"/>
    </source>
</evidence>
<evidence type="ECO:0000313" key="9">
    <source>
        <dbReference type="Proteomes" id="UP000188318"/>
    </source>
</evidence>
<keyword evidence="5 6" id="KW-0067">ATP-binding</keyword>
<dbReference type="PANTHER" id="PTHR45646">
    <property type="entry name" value="SERINE/THREONINE-PROTEIN KINASE DOA-RELATED"/>
    <property type="match status" value="1"/>
</dbReference>
<reference evidence="9" key="1">
    <citation type="journal article" date="2017" name="Genome Biol.">
        <title>Comparative genomics reveals high biological diversity and specific adaptations in the industrially and medically important fungal genus Aspergillus.</title>
        <authorList>
            <person name="de Vries R.P."/>
            <person name="Riley R."/>
            <person name="Wiebenga A."/>
            <person name="Aguilar-Osorio G."/>
            <person name="Amillis S."/>
            <person name="Uchima C.A."/>
            <person name="Anderluh G."/>
            <person name="Asadollahi M."/>
            <person name="Askin M."/>
            <person name="Barry K."/>
            <person name="Battaglia E."/>
            <person name="Bayram O."/>
            <person name="Benocci T."/>
            <person name="Braus-Stromeyer S.A."/>
            <person name="Caldana C."/>
            <person name="Canovas D."/>
            <person name="Cerqueira G.C."/>
            <person name="Chen F."/>
            <person name="Chen W."/>
            <person name="Choi C."/>
            <person name="Clum A."/>
            <person name="Dos Santos R.A."/>
            <person name="Damasio A.R."/>
            <person name="Diallinas G."/>
            <person name="Emri T."/>
            <person name="Fekete E."/>
            <person name="Flipphi M."/>
            <person name="Freyberg S."/>
            <person name="Gallo A."/>
            <person name="Gournas C."/>
            <person name="Habgood R."/>
            <person name="Hainaut M."/>
            <person name="Harispe M.L."/>
            <person name="Henrissat B."/>
            <person name="Hilden K.S."/>
            <person name="Hope R."/>
            <person name="Hossain A."/>
            <person name="Karabika E."/>
            <person name="Karaffa L."/>
            <person name="Karanyi Z."/>
            <person name="Krasevec N."/>
            <person name="Kuo A."/>
            <person name="Kusch H."/>
            <person name="LaButti K."/>
            <person name="Lagendijk E.L."/>
            <person name="Lapidus A."/>
            <person name="Levasseur A."/>
            <person name="Lindquist E."/>
            <person name="Lipzen A."/>
            <person name="Logrieco A.F."/>
            <person name="MacCabe A."/>
            <person name="Maekelae M.R."/>
            <person name="Malavazi I."/>
            <person name="Melin P."/>
            <person name="Meyer V."/>
            <person name="Mielnichuk N."/>
            <person name="Miskei M."/>
            <person name="Molnar A.P."/>
            <person name="Mule G."/>
            <person name="Ngan C.Y."/>
            <person name="Orejas M."/>
            <person name="Orosz E."/>
            <person name="Ouedraogo J.P."/>
            <person name="Overkamp K.M."/>
            <person name="Park H.-S."/>
            <person name="Perrone G."/>
            <person name="Piumi F."/>
            <person name="Punt P.J."/>
            <person name="Ram A.F."/>
            <person name="Ramon A."/>
            <person name="Rauscher S."/>
            <person name="Record E."/>
            <person name="Riano-Pachon D.M."/>
            <person name="Robert V."/>
            <person name="Roehrig J."/>
            <person name="Ruller R."/>
            <person name="Salamov A."/>
            <person name="Salih N.S."/>
            <person name="Samson R.A."/>
            <person name="Sandor E."/>
            <person name="Sanguinetti M."/>
            <person name="Schuetze T."/>
            <person name="Sepcic K."/>
            <person name="Shelest E."/>
            <person name="Sherlock G."/>
            <person name="Sophianopoulou V."/>
            <person name="Squina F.M."/>
            <person name="Sun H."/>
            <person name="Susca A."/>
            <person name="Todd R.B."/>
            <person name="Tsang A."/>
            <person name="Unkles S.E."/>
            <person name="van de Wiele N."/>
            <person name="van Rossen-Uffink D."/>
            <person name="Oliveira J.V."/>
            <person name="Vesth T.C."/>
            <person name="Visser J."/>
            <person name="Yu J.-H."/>
            <person name="Zhou M."/>
            <person name="Andersen M.R."/>
            <person name="Archer D.B."/>
            <person name="Baker S.E."/>
            <person name="Benoit I."/>
            <person name="Brakhage A.A."/>
            <person name="Braus G.H."/>
            <person name="Fischer R."/>
            <person name="Frisvad J.C."/>
            <person name="Goldman G.H."/>
            <person name="Houbraken J."/>
            <person name="Oakley B."/>
            <person name="Pocsi I."/>
            <person name="Scazzocchio C."/>
            <person name="Seiboth B."/>
            <person name="vanKuyk P.A."/>
            <person name="Wortman J."/>
            <person name="Dyer P.S."/>
            <person name="Grigoriev I.V."/>
        </authorList>
    </citation>
    <scope>NUCLEOTIDE SEQUENCE [LARGE SCALE GENOMIC DNA]</scope>
    <source>
        <strain evidence="9">ITEM 5010</strain>
    </source>
</reference>
<feature type="binding site" evidence="6">
    <location>
        <position position="88"/>
    </location>
    <ligand>
        <name>ATP</name>
        <dbReference type="ChEBI" id="CHEBI:30616"/>
    </ligand>
</feature>
<evidence type="ECO:0000256" key="2">
    <source>
        <dbReference type="ARBA" id="ARBA00022679"/>
    </source>
</evidence>
<dbReference type="InterPro" id="IPR017441">
    <property type="entry name" value="Protein_kinase_ATP_BS"/>
</dbReference>
<dbReference type="InterPro" id="IPR011009">
    <property type="entry name" value="Kinase-like_dom_sf"/>
</dbReference>
<evidence type="ECO:0000256" key="1">
    <source>
        <dbReference type="ARBA" id="ARBA00022527"/>
    </source>
</evidence>
<dbReference type="InterPro" id="IPR051175">
    <property type="entry name" value="CLK_kinases"/>
</dbReference>
<dbReference type="PROSITE" id="PS00107">
    <property type="entry name" value="PROTEIN_KINASE_ATP"/>
    <property type="match status" value="1"/>
</dbReference>
<dbReference type="SUPFAM" id="SSF56112">
    <property type="entry name" value="Protein kinase-like (PK-like)"/>
    <property type="match status" value="1"/>
</dbReference>
<dbReference type="CDD" id="cd00180">
    <property type="entry name" value="PKc"/>
    <property type="match status" value="1"/>
</dbReference>
<dbReference type="Proteomes" id="UP000188318">
    <property type="component" value="Unassembled WGS sequence"/>
</dbReference>
<dbReference type="PROSITE" id="PS50011">
    <property type="entry name" value="PROTEIN_KINASE_DOM"/>
    <property type="match status" value="1"/>
</dbReference>
<dbReference type="InterPro" id="IPR000719">
    <property type="entry name" value="Prot_kinase_dom"/>
</dbReference>
<feature type="domain" description="Protein kinase" evidence="7">
    <location>
        <begin position="59"/>
        <end position="393"/>
    </location>
</feature>
<keyword evidence="4" id="KW-0418">Kinase</keyword>